<dbReference type="Proteomes" id="UP001153332">
    <property type="component" value="Unassembled WGS sequence"/>
</dbReference>
<protein>
    <submittedName>
        <fullName evidence="1">Uncharacterized protein</fullName>
    </submittedName>
</protein>
<name>A0ACC2JYR8_9PEZI</name>
<evidence type="ECO:0000313" key="1">
    <source>
        <dbReference type="EMBL" id="KAJ8132681.1"/>
    </source>
</evidence>
<reference evidence="1" key="1">
    <citation type="submission" date="2022-12" db="EMBL/GenBank/DDBJ databases">
        <title>Genome Sequence of Lasiodiplodia mahajangana.</title>
        <authorList>
            <person name="Buettner E."/>
        </authorList>
    </citation>
    <scope>NUCLEOTIDE SEQUENCE</scope>
    <source>
        <strain evidence="1">VT137</strain>
    </source>
</reference>
<gene>
    <name evidence="1" type="ORF">O1611_g943</name>
</gene>
<dbReference type="EMBL" id="JAPUUL010000097">
    <property type="protein sequence ID" value="KAJ8132681.1"/>
    <property type="molecule type" value="Genomic_DNA"/>
</dbReference>
<organism evidence="1 2">
    <name type="scientific">Lasiodiplodia mahajangana</name>
    <dbReference type="NCBI Taxonomy" id="1108764"/>
    <lineage>
        <taxon>Eukaryota</taxon>
        <taxon>Fungi</taxon>
        <taxon>Dikarya</taxon>
        <taxon>Ascomycota</taxon>
        <taxon>Pezizomycotina</taxon>
        <taxon>Dothideomycetes</taxon>
        <taxon>Dothideomycetes incertae sedis</taxon>
        <taxon>Botryosphaeriales</taxon>
        <taxon>Botryosphaeriaceae</taxon>
        <taxon>Lasiodiplodia</taxon>
    </lineage>
</organism>
<evidence type="ECO:0000313" key="2">
    <source>
        <dbReference type="Proteomes" id="UP001153332"/>
    </source>
</evidence>
<keyword evidence="2" id="KW-1185">Reference proteome</keyword>
<comment type="caution">
    <text evidence="1">The sequence shown here is derived from an EMBL/GenBank/DDBJ whole genome shotgun (WGS) entry which is preliminary data.</text>
</comment>
<accession>A0ACC2JYR8</accession>
<proteinExistence type="predicted"/>
<sequence>MLQLWQAVVPEEAIPCRFLLHGMLAVSALHLATLRPSQRIKYERYFQQHQNNAIPEYRRAIQDIKVDLAGPIFAMAYLLAMLSLATLSDNGPPKDLDNGNETAFDNIIALFAVIRGANAVVKFDPVWQQIMISPYSVIISMHRTSCSEGFLLPAHLQRRYRLLRTGCLDSLLAGNDLFSRKIFEEAINMMESLHRDILYITSEMSPSKDVDVGPSFLLQWIALVPSGFVSRLRQKDTAALVIFSGLVVLFRLVDNRWFSKNWSVNVLEVIRGVIDPRGLQWLDTLLS</sequence>